<sequence length="98" mass="11599">MRCSLHLILQSQSSTRHCLNLFLRLSEPDTKVSRRNEKLVYNLALRPLRKQLSLEWWCTEHNRISFQHKAESRFMDHKKSVKKLPQSSSTPNILRGLT</sequence>
<organism evidence="2 3">
    <name type="scientific">Caerostris extrusa</name>
    <name type="common">Bark spider</name>
    <name type="synonym">Caerostris bankana</name>
    <dbReference type="NCBI Taxonomy" id="172846"/>
    <lineage>
        <taxon>Eukaryota</taxon>
        <taxon>Metazoa</taxon>
        <taxon>Ecdysozoa</taxon>
        <taxon>Arthropoda</taxon>
        <taxon>Chelicerata</taxon>
        <taxon>Arachnida</taxon>
        <taxon>Araneae</taxon>
        <taxon>Araneomorphae</taxon>
        <taxon>Entelegynae</taxon>
        <taxon>Araneoidea</taxon>
        <taxon>Araneidae</taxon>
        <taxon>Caerostris</taxon>
    </lineage>
</organism>
<comment type="caution">
    <text evidence="2">The sequence shown here is derived from an EMBL/GenBank/DDBJ whole genome shotgun (WGS) entry which is preliminary data.</text>
</comment>
<accession>A0AAV4Q8K7</accession>
<evidence type="ECO:0000313" key="3">
    <source>
        <dbReference type="Proteomes" id="UP001054945"/>
    </source>
</evidence>
<evidence type="ECO:0000313" key="2">
    <source>
        <dbReference type="EMBL" id="GIY03708.1"/>
    </source>
</evidence>
<evidence type="ECO:0000256" key="1">
    <source>
        <dbReference type="SAM" id="MobiDB-lite"/>
    </source>
</evidence>
<reference evidence="2 3" key="1">
    <citation type="submission" date="2021-06" db="EMBL/GenBank/DDBJ databases">
        <title>Caerostris extrusa draft genome.</title>
        <authorList>
            <person name="Kono N."/>
            <person name="Arakawa K."/>
        </authorList>
    </citation>
    <scope>NUCLEOTIDE SEQUENCE [LARGE SCALE GENOMIC DNA]</scope>
</reference>
<proteinExistence type="predicted"/>
<feature type="region of interest" description="Disordered" evidence="1">
    <location>
        <begin position="77"/>
        <end position="98"/>
    </location>
</feature>
<dbReference type="Proteomes" id="UP001054945">
    <property type="component" value="Unassembled WGS sequence"/>
</dbReference>
<keyword evidence="3" id="KW-1185">Reference proteome</keyword>
<dbReference type="AlphaFoldDB" id="A0AAV4Q8K7"/>
<gene>
    <name evidence="2" type="ORF">CEXT_536061</name>
</gene>
<dbReference type="EMBL" id="BPLR01005614">
    <property type="protein sequence ID" value="GIY03708.1"/>
    <property type="molecule type" value="Genomic_DNA"/>
</dbReference>
<protein>
    <submittedName>
        <fullName evidence="2">Uncharacterized protein</fullName>
    </submittedName>
</protein>
<name>A0AAV4Q8K7_CAEEX</name>